<feature type="compositionally biased region" description="Basic and acidic residues" evidence="9">
    <location>
        <begin position="535"/>
        <end position="548"/>
    </location>
</feature>
<keyword evidence="3 8" id="KW-0479">Metal-binding</keyword>
<sequence length="631" mass="71788">MFFLLFLVFHRQFCGHGSFARQIRPYKKLIEIPRKRVINGKATRENIRVHMDFTYLEMNNREDTRRCYEVGQWITWYGTPQECVEGDIMTEKKYEIITQSIENVARFMSRAFRVDPAESIPVVPIEEYPVPVSEMKNTDLYIGVYARPFGSKSTLASASSVAHDANTHRPIQGVININLQSVPNEPSDISTPGRRDFFEVCFHEICHVLGIAEDDYQYWRDENGQPYTNVPINITFPGRARNSLIFNSPAAHEAVKAKYGVEEFIDVNGHRHRSGIEMEDEGGHGTAVCHLESRTYFTELMSAYFYDYAYISNLTLALLKDTGWYDVDFSVAEPYPYGDYRSILGETEPFRDFLSKSPSESFPKHYFPEGKYFTYVGYPPSCSYDHRFPGYYDLVKCMGRYEQYCNQYFTLTDKNGERYFSLSNLLADGIPLSLLTTDSICPRQVTVDGRKEDTYCSVAIDSGLETSLCFPMWCTGNELFVHAGGSVVKCEQKFQEIVANDTMTIICPDPKVVCGYIQFSNPSPPTPTQEPTQEPTKEPTQEPTKEPTQKPTDASAGDISVDYSETDTETNTDSDADSDFWDKIGISPAVFSIVIVICVIVVVAIVVAIVIYKKKRDNKAEPDDIHVYMKT</sequence>
<evidence type="ECO:0000256" key="11">
    <source>
        <dbReference type="SAM" id="SignalP"/>
    </source>
</evidence>
<dbReference type="OrthoDB" id="527990at2759"/>
<feature type="signal peptide" evidence="11">
    <location>
        <begin position="1"/>
        <end position="20"/>
    </location>
</feature>
<dbReference type="GO" id="GO:0004222">
    <property type="term" value="F:metalloendopeptidase activity"/>
    <property type="evidence" value="ECO:0007669"/>
    <property type="project" value="InterPro"/>
</dbReference>
<evidence type="ECO:0000256" key="4">
    <source>
        <dbReference type="ARBA" id="ARBA00022801"/>
    </source>
</evidence>
<comment type="similarity">
    <text evidence="1">Belongs to the peptidase M8 family.</text>
</comment>
<feature type="transmembrane region" description="Helical" evidence="10">
    <location>
        <begin position="589"/>
        <end position="612"/>
    </location>
</feature>
<dbReference type="PANTHER" id="PTHR10942:SF0">
    <property type="entry name" value="LEISHMANOLYSIN-LIKE PEPTIDASE"/>
    <property type="match status" value="1"/>
</dbReference>
<dbReference type="Proteomes" id="UP000179807">
    <property type="component" value="Unassembled WGS sequence"/>
</dbReference>
<dbReference type="GeneID" id="94840004"/>
<dbReference type="Pfam" id="PF01457">
    <property type="entry name" value="Peptidase_M8"/>
    <property type="match status" value="1"/>
</dbReference>
<comment type="cofactor">
    <cofactor evidence="8">
        <name>Zn(2+)</name>
        <dbReference type="ChEBI" id="CHEBI:29105"/>
    </cofactor>
    <text evidence="8">Binds 1 zinc ion per subunit.</text>
</comment>
<dbReference type="GO" id="GO:0016020">
    <property type="term" value="C:membrane"/>
    <property type="evidence" value="ECO:0007669"/>
    <property type="project" value="InterPro"/>
</dbReference>
<evidence type="ECO:0000256" key="7">
    <source>
        <dbReference type="PIRSR" id="PIRSR601577-1"/>
    </source>
</evidence>
<dbReference type="Gene3D" id="3.90.132.10">
    <property type="entry name" value="Leishmanolysin , domain 2"/>
    <property type="match status" value="1"/>
</dbReference>
<feature type="active site" evidence="7">
    <location>
        <position position="204"/>
    </location>
</feature>
<dbReference type="SUPFAM" id="SSF55486">
    <property type="entry name" value="Metalloproteases ('zincins'), catalytic domain"/>
    <property type="match status" value="1"/>
</dbReference>
<dbReference type="InterPro" id="IPR001577">
    <property type="entry name" value="Peptidase_M8"/>
</dbReference>
<evidence type="ECO:0000256" key="9">
    <source>
        <dbReference type="SAM" id="MobiDB-lite"/>
    </source>
</evidence>
<evidence type="ECO:0000256" key="8">
    <source>
        <dbReference type="PIRSR" id="PIRSR601577-2"/>
    </source>
</evidence>
<evidence type="ECO:0000256" key="2">
    <source>
        <dbReference type="ARBA" id="ARBA00022670"/>
    </source>
</evidence>
<gene>
    <name evidence="12" type="ORF">TRFO_27033</name>
</gene>
<reference evidence="12" key="1">
    <citation type="submission" date="2016-10" db="EMBL/GenBank/DDBJ databases">
        <authorList>
            <person name="Benchimol M."/>
            <person name="Almeida L.G."/>
            <person name="Vasconcelos A.T."/>
            <person name="Perreira-Neves A."/>
            <person name="Rosa I.A."/>
            <person name="Tasca T."/>
            <person name="Bogo M.R."/>
            <person name="de Souza W."/>
        </authorList>
    </citation>
    <scope>NUCLEOTIDE SEQUENCE [LARGE SCALE GENOMIC DNA]</scope>
    <source>
        <strain evidence="12">K</strain>
    </source>
</reference>
<feature type="binding site" evidence="8">
    <location>
        <position position="207"/>
    </location>
    <ligand>
        <name>Zn(2+)</name>
        <dbReference type="ChEBI" id="CHEBI:29105"/>
        <note>catalytic</note>
    </ligand>
</feature>
<dbReference type="VEuPathDB" id="TrichDB:TRFO_27033"/>
<dbReference type="PANTHER" id="PTHR10942">
    <property type="entry name" value="LEISHMANOLYSIN-LIKE PEPTIDASE"/>
    <property type="match status" value="1"/>
</dbReference>
<evidence type="ECO:0000313" key="13">
    <source>
        <dbReference type="Proteomes" id="UP000179807"/>
    </source>
</evidence>
<evidence type="ECO:0000256" key="10">
    <source>
        <dbReference type="SAM" id="Phobius"/>
    </source>
</evidence>
<evidence type="ECO:0000256" key="1">
    <source>
        <dbReference type="ARBA" id="ARBA00005860"/>
    </source>
</evidence>
<dbReference type="GO" id="GO:0046872">
    <property type="term" value="F:metal ion binding"/>
    <property type="evidence" value="ECO:0007669"/>
    <property type="project" value="UniProtKB-KW"/>
</dbReference>
<accession>A0A1J4K6E0</accession>
<organism evidence="12 13">
    <name type="scientific">Tritrichomonas foetus</name>
    <dbReference type="NCBI Taxonomy" id="1144522"/>
    <lineage>
        <taxon>Eukaryota</taxon>
        <taxon>Metamonada</taxon>
        <taxon>Parabasalia</taxon>
        <taxon>Tritrichomonadida</taxon>
        <taxon>Tritrichomonadidae</taxon>
        <taxon>Tritrichomonas</taxon>
    </lineage>
</organism>
<dbReference type="GO" id="GO:0007155">
    <property type="term" value="P:cell adhesion"/>
    <property type="evidence" value="ECO:0007669"/>
    <property type="project" value="InterPro"/>
</dbReference>
<keyword evidence="10" id="KW-0812">Transmembrane</keyword>
<evidence type="ECO:0000256" key="5">
    <source>
        <dbReference type="ARBA" id="ARBA00022833"/>
    </source>
</evidence>
<comment type="caution">
    <text evidence="12">The sequence shown here is derived from an EMBL/GenBank/DDBJ whole genome shotgun (WGS) entry which is preliminary data.</text>
</comment>
<keyword evidence="5 8" id="KW-0862">Zinc</keyword>
<dbReference type="FunFam" id="3.10.170.20:FF:000003">
    <property type="entry name" value="GP63-like"/>
    <property type="match status" value="1"/>
</dbReference>
<keyword evidence="11" id="KW-0732">Signal</keyword>
<name>A0A1J4K6E0_9EUKA</name>
<dbReference type="AlphaFoldDB" id="A0A1J4K6E0"/>
<feature type="binding site" evidence="8">
    <location>
        <position position="290"/>
    </location>
    <ligand>
        <name>Zn(2+)</name>
        <dbReference type="ChEBI" id="CHEBI:29105"/>
        <note>catalytic</note>
    </ligand>
</feature>
<dbReference type="Gene3D" id="3.10.170.20">
    <property type="match status" value="1"/>
</dbReference>
<evidence type="ECO:0000256" key="3">
    <source>
        <dbReference type="ARBA" id="ARBA00022723"/>
    </source>
</evidence>
<proteinExistence type="inferred from homology"/>
<keyword evidence="10" id="KW-1133">Transmembrane helix</keyword>
<keyword evidence="10" id="KW-0472">Membrane</keyword>
<keyword evidence="13" id="KW-1185">Reference proteome</keyword>
<feature type="binding site" evidence="8">
    <location>
        <position position="203"/>
    </location>
    <ligand>
        <name>Zn(2+)</name>
        <dbReference type="ChEBI" id="CHEBI:29105"/>
        <note>catalytic</note>
    </ligand>
</feature>
<keyword evidence="2" id="KW-0645">Protease</keyword>
<evidence type="ECO:0000256" key="6">
    <source>
        <dbReference type="ARBA" id="ARBA00023049"/>
    </source>
</evidence>
<dbReference type="EMBL" id="MLAK01000763">
    <property type="protein sequence ID" value="OHT05276.1"/>
    <property type="molecule type" value="Genomic_DNA"/>
</dbReference>
<keyword evidence="6 8" id="KW-0482">Metalloprotease</keyword>
<keyword evidence="4" id="KW-0378">Hydrolase</keyword>
<dbReference type="GO" id="GO:0006508">
    <property type="term" value="P:proteolysis"/>
    <property type="evidence" value="ECO:0007669"/>
    <property type="project" value="UniProtKB-KW"/>
</dbReference>
<evidence type="ECO:0000313" key="12">
    <source>
        <dbReference type="EMBL" id="OHT05276.1"/>
    </source>
</evidence>
<feature type="chain" id="PRO_5013198800" description="GP63-like" evidence="11">
    <location>
        <begin position="21"/>
        <end position="631"/>
    </location>
</feature>
<protein>
    <recommendedName>
        <fullName evidence="14">GP63-like</fullName>
    </recommendedName>
</protein>
<feature type="region of interest" description="Disordered" evidence="9">
    <location>
        <begin position="523"/>
        <end position="559"/>
    </location>
</feature>
<dbReference type="RefSeq" id="XP_068358412.1">
    <property type="nucleotide sequence ID" value="XM_068505300.1"/>
</dbReference>
<dbReference type="GO" id="GO:0005737">
    <property type="term" value="C:cytoplasm"/>
    <property type="evidence" value="ECO:0007669"/>
    <property type="project" value="TreeGrafter"/>
</dbReference>
<evidence type="ECO:0008006" key="14">
    <source>
        <dbReference type="Google" id="ProtNLM"/>
    </source>
</evidence>